<accession>T0ZFD0</accession>
<dbReference type="Pfam" id="PF20466">
    <property type="entry name" value="MmeI_TRD"/>
    <property type="match status" value="1"/>
</dbReference>
<dbReference type="AlphaFoldDB" id="T0ZFD0"/>
<evidence type="ECO:0000313" key="3">
    <source>
        <dbReference type="EMBL" id="EQD46931.1"/>
    </source>
</evidence>
<dbReference type="EMBL" id="AUZZ01006245">
    <property type="protein sequence ID" value="EQD46931.1"/>
    <property type="molecule type" value="Genomic_DNA"/>
</dbReference>
<proteinExistence type="predicted"/>
<evidence type="ECO:0000259" key="2">
    <source>
        <dbReference type="Pfam" id="PF20467"/>
    </source>
</evidence>
<organism evidence="3">
    <name type="scientific">mine drainage metagenome</name>
    <dbReference type="NCBI Taxonomy" id="410659"/>
    <lineage>
        <taxon>unclassified sequences</taxon>
        <taxon>metagenomes</taxon>
        <taxon>ecological metagenomes</taxon>
    </lineage>
</organism>
<dbReference type="InterPro" id="IPR046820">
    <property type="entry name" value="MmeI_TRD"/>
</dbReference>
<dbReference type="GO" id="GO:0032259">
    <property type="term" value="P:methylation"/>
    <property type="evidence" value="ECO:0007669"/>
    <property type="project" value="UniProtKB-KW"/>
</dbReference>
<evidence type="ECO:0000259" key="1">
    <source>
        <dbReference type="Pfam" id="PF20466"/>
    </source>
</evidence>
<dbReference type="GO" id="GO:0008168">
    <property type="term" value="F:methyltransferase activity"/>
    <property type="evidence" value="ECO:0007669"/>
    <property type="project" value="UniProtKB-KW"/>
</dbReference>
<protein>
    <submittedName>
        <fullName evidence="3">Methylase</fullName>
    </submittedName>
</protein>
<feature type="domain" description="MmeI-like C-terminal" evidence="2">
    <location>
        <begin position="59"/>
        <end position="138"/>
    </location>
</feature>
<feature type="domain" description="MmeI-like target recognition" evidence="1">
    <location>
        <begin position="2"/>
        <end position="55"/>
    </location>
</feature>
<name>T0ZFD0_9ZZZZ</name>
<comment type="caution">
    <text evidence="3">The sequence shown here is derived from an EMBL/GenBank/DDBJ whole genome shotgun (WGS) entry which is preliminary data.</text>
</comment>
<gene>
    <name evidence="3" type="ORF">B2A_08664</name>
</gene>
<dbReference type="Pfam" id="PF20467">
    <property type="entry name" value="MmeI_C"/>
    <property type="match status" value="1"/>
</dbReference>
<keyword evidence="3" id="KW-0489">Methyltransferase</keyword>
<reference evidence="3" key="1">
    <citation type="submission" date="2013-08" db="EMBL/GenBank/DDBJ databases">
        <authorList>
            <person name="Mendez C."/>
            <person name="Richter M."/>
            <person name="Ferrer M."/>
            <person name="Sanchez J."/>
        </authorList>
    </citation>
    <scope>NUCLEOTIDE SEQUENCE</scope>
</reference>
<keyword evidence="3" id="KW-0808">Transferase</keyword>
<sequence>LASNLLRIVPHATGYDFGILSSTMHNAWMRTVAGRLESRYRYSVHIVYNNFPWPQAVPEDKQRAVAAAAQAVLAARAAHAGATLADLYDPDSMPGDLQDAHKALDKAVDAAYGYRGAKDDAARVAFLFALYQQLVGDLTAPPRGQRKKARI</sequence>
<reference evidence="3" key="2">
    <citation type="journal article" date="2014" name="ISME J.">
        <title>Microbial stratification in low pH oxic and suboxic macroscopic growths along an acid mine drainage.</title>
        <authorList>
            <person name="Mendez-Garcia C."/>
            <person name="Mesa V."/>
            <person name="Sprenger R.R."/>
            <person name="Richter M."/>
            <person name="Diez M.S."/>
            <person name="Solano J."/>
            <person name="Bargiela R."/>
            <person name="Golyshina O.V."/>
            <person name="Manteca A."/>
            <person name="Ramos J.L."/>
            <person name="Gallego J.R."/>
            <person name="Llorente I."/>
            <person name="Martins Dos Santos V.A."/>
            <person name="Jensen O.N."/>
            <person name="Pelaez A.I."/>
            <person name="Sanchez J."/>
            <person name="Ferrer M."/>
        </authorList>
    </citation>
    <scope>NUCLEOTIDE SEQUENCE</scope>
</reference>
<dbReference type="InterPro" id="IPR046818">
    <property type="entry name" value="MmeI_C"/>
</dbReference>
<feature type="non-terminal residue" evidence="3">
    <location>
        <position position="1"/>
    </location>
</feature>